<keyword evidence="1" id="KW-1133">Transmembrane helix</keyword>
<accession>A0ABQ1Q4T2</accession>
<evidence type="ECO:0000313" key="3">
    <source>
        <dbReference type="Proteomes" id="UP000642571"/>
    </source>
</evidence>
<dbReference type="EMBL" id="BMIN01000008">
    <property type="protein sequence ID" value="GGD12880.1"/>
    <property type="molecule type" value="Genomic_DNA"/>
</dbReference>
<evidence type="ECO:0000313" key="2">
    <source>
        <dbReference type="EMBL" id="GGD12880.1"/>
    </source>
</evidence>
<feature type="transmembrane region" description="Helical" evidence="1">
    <location>
        <begin position="7"/>
        <end position="26"/>
    </location>
</feature>
<dbReference type="RefSeq" id="WP_188653428.1">
    <property type="nucleotide sequence ID" value="NZ_BMIN01000008.1"/>
</dbReference>
<organism evidence="2 3">
    <name type="scientific">Pontibacillus salipaludis</name>
    <dbReference type="NCBI Taxonomy" id="1697394"/>
    <lineage>
        <taxon>Bacteria</taxon>
        <taxon>Bacillati</taxon>
        <taxon>Bacillota</taxon>
        <taxon>Bacilli</taxon>
        <taxon>Bacillales</taxon>
        <taxon>Bacillaceae</taxon>
        <taxon>Pontibacillus</taxon>
    </lineage>
</organism>
<keyword evidence="1" id="KW-0812">Transmembrane</keyword>
<comment type="caution">
    <text evidence="2">The sequence shown here is derived from an EMBL/GenBank/DDBJ whole genome shotgun (WGS) entry which is preliminary data.</text>
</comment>
<feature type="transmembrane region" description="Helical" evidence="1">
    <location>
        <begin position="32"/>
        <end position="50"/>
    </location>
</feature>
<evidence type="ECO:0000256" key="1">
    <source>
        <dbReference type="SAM" id="Phobius"/>
    </source>
</evidence>
<sequence>MKVIIVLLEVIFVSGCISLIASRFVLESLSDWRLPITIVTVVAFVLSWLLKKSSQVTERA</sequence>
<keyword evidence="1" id="KW-0472">Membrane</keyword>
<keyword evidence="3" id="KW-1185">Reference proteome</keyword>
<dbReference type="Proteomes" id="UP000642571">
    <property type="component" value="Unassembled WGS sequence"/>
</dbReference>
<proteinExistence type="predicted"/>
<reference evidence="3" key="1">
    <citation type="journal article" date="2019" name="Int. J. Syst. Evol. Microbiol.">
        <title>The Global Catalogue of Microorganisms (GCM) 10K type strain sequencing project: providing services to taxonomists for standard genome sequencing and annotation.</title>
        <authorList>
            <consortium name="The Broad Institute Genomics Platform"/>
            <consortium name="The Broad Institute Genome Sequencing Center for Infectious Disease"/>
            <person name="Wu L."/>
            <person name="Ma J."/>
        </authorList>
    </citation>
    <scope>NUCLEOTIDE SEQUENCE [LARGE SCALE GENOMIC DNA]</scope>
    <source>
        <strain evidence="3">CGMCC 1.15353</strain>
    </source>
</reference>
<name>A0ABQ1Q4T2_9BACI</name>
<gene>
    <name evidence="2" type="ORF">GCM10011389_20530</name>
</gene>
<protein>
    <submittedName>
        <fullName evidence="2">Uncharacterized protein</fullName>
    </submittedName>
</protein>